<keyword evidence="3" id="KW-1185">Reference proteome</keyword>
<dbReference type="STRING" id="1656094.BFC18_05550"/>
<dbReference type="InterPro" id="IPR052512">
    <property type="entry name" value="4CMD/NDH-1_regulator"/>
</dbReference>
<feature type="domain" description="Carboxymuconolactone decarboxylase-like" evidence="1">
    <location>
        <begin position="145"/>
        <end position="224"/>
    </location>
</feature>
<dbReference type="InterPro" id="IPR029032">
    <property type="entry name" value="AhpD-like"/>
</dbReference>
<sequence length="232" mass="25525">MRTTEQTDPEFMAIQNNFVENELNALEVLTPLQKHISLITALAVQQSFPQLKRQVRLAIDDGIAPLTIRESLYVAAPFTGFPRIENALVAVNEVFNEKGIVLPLPSQAQSSNESRYQAGLAIQLPIYGNEIKNAFADLPAPYNQKLPAYLTELLFGDFYSRSAIDNQTRELVALITLATLGAEKQLASHARGNLIVGNTKPEMIGALVHCLPVLGFPAVFNAINEVRNIDID</sequence>
<dbReference type="SUPFAM" id="SSF69118">
    <property type="entry name" value="AhpD-like"/>
    <property type="match status" value="1"/>
</dbReference>
<protein>
    <recommendedName>
        <fullName evidence="1">Carboxymuconolactone decarboxylase-like domain-containing protein</fullName>
    </recommendedName>
</protein>
<dbReference type="Proteomes" id="UP000175691">
    <property type="component" value="Unassembled WGS sequence"/>
</dbReference>
<dbReference type="InterPro" id="IPR003779">
    <property type="entry name" value="CMD-like"/>
</dbReference>
<dbReference type="Gene3D" id="1.20.1290.10">
    <property type="entry name" value="AhpD-like"/>
    <property type="match status" value="1"/>
</dbReference>
<feature type="domain" description="Carboxymuconolactone decarboxylase-like" evidence="1">
    <location>
        <begin position="9"/>
        <end position="92"/>
    </location>
</feature>
<gene>
    <name evidence="2" type="ORF">BFC18_05550</name>
</gene>
<dbReference type="Pfam" id="PF02627">
    <property type="entry name" value="CMD"/>
    <property type="match status" value="2"/>
</dbReference>
<comment type="caution">
    <text evidence="2">The sequence shown here is derived from an EMBL/GenBank/DDBJ whole genome shotgun (WGS) entry which is preliminary data.</text>
</comment>
<reference evidence="2 3" key="1">
    <citation type="submission" date="2016-08" db="EMBL/GenBank/DDBJ databases">
        <authorList>
            <person name="Seilhamer J.J."/>
        </authorList>
    </citation>
    <scope>NUCLEOTIDE SEQUENCE [LARGE SCALE GENOMIC DNA]</scope>
    <source>
        <strain evidence="2 3">KCTC 42603</strain>
    </source>
</reference>
<dbReference type="GO" id="GO:0051920">
    <property type="term" value="F:peroxiredoxin activity"/>
    <property type="evidence" value="ECO:0007669"/>
    <property type="project" value="InterPro"/>
</dbReference>
<dbReference type="PANTHER" id="PTHR33570:SF2">
    <property type="entry name" value="CARBOXYMUCONOLACTONE DECARBOXYLASE-LIKE DOMAIN-CONTAINING PROTEIN"/>
    <property type="match status" value="1"/>
</dbReference>
<dbReference type="AlphaFoldDB" id="A0A1E7ZEJ5"/>
<dbReference type="PANTHER" id="PTHR33570">
    <property type="entry name" value="4-CARBOXYMUCONOLACTONE DECARBOXYLASE FAMILY PROTEIN"/>
    <property type="match status" value="1"/>
</dbReference>
<organism evidence="2 3">
    <name type="scientific">Alteromonas confluentis</name>
    <dbReference type="NCBI Taxonomy" id="1656094"/>
    <lineage>
        <taxon>Bacteria</taxon>
        <taxon>Pseudomonadati</taxon>
        <taxon>Pseudomonadota</taxon>
        <taxon>Gammaproteobacteria</taxon>
        <taxon>Alteromonadales</taxon>
        <taxon>Alteromonadaceae</taxon>
        <taxon>Alteromonas/Salinimonas group</taxon>
        <taxon>Alteromonas</taxon>
    </lineage>
</organism>
<evidence type="ECO:0000259" key="1">
    <source>
        <dbReference type="Pfam" id="PF02627"/>
    </source>
</evidence>
<evidence type="ECO:0000313" key="3">
    <source>
        <dbReference type="Proteomes" id="UP000175691"/>
    </source>
</evidence>
<proteinExistence type="predicted"/>
<name>A0A1E7ZEJ5_9ALTE</name>
<dbReference type="EMBL" id="MDHN01000009">
    <property type="protein sequence ID" value="OFC71910.1"/>
    <property type="molecule type" value="Genomic_DNA"/>
</dbReference>
<accession>A0A1E7ZEJ5</accession>
<evidence type="ECO:0000313" key="2">
    <source>
        <dbReference type="EMBL" id="OFC71910.1"/>
    </source>
</evidence>